<sequence length="68" mass="7485">MSIIATVPLNSELYDQDECLRANNHVLKRSGSILARRGTSDVWFLGAERLAPMSPVEAQSGLSMPRRA</sequence>
<evidence type="ECO:0000313" key="2">
    <source>
        <dbReference type="Proteomes" id="UP001366503"/>
    </source>
</evidence>
<gene>
    <name evidence="1" type="ORF">O7A05_20680</name>
</gene>
<dbReference type="Proteomes" id="UP001366503">
    <property type="component" value="Unassembled WGS sequence"/>
</dbReference>
<evidence type="ECO:0008006" key="3">
    <source>
        <dbReference type="Google" id="ProtNLM"/>
    </source>
</evidence>
<dbReference type="RefSeq" id="WP_337094820.1">
    <property type="nucleotide sequence ID" value="NZ_JAPYKO010000015.1"/>
</dbReference>
<comment type="caution">
    <text evidence="1">The sequence shown here is derived from an EMBL/GenBank/DDBJ whole genome shotgun (WGS) entry which is preliminary data.</text>
</comment>
<evidence type="ECO:0000313" key="1">
    <source>
        <dbReference type="EMBL" id="MEI9404556.1"/>
    </source>
</evidence>
<protein>
    <recommendedName>
        <fullName evidence="3">Transposase</fullName>
    </recommendedName>
</protein>
<accession>A0ABU8KFS4</accession>
<name>A0ABU8KFS4_9HYPH</name>
<dbReference type="EMBL" id="JAPYKO010000015">
    <property type="protein sequence ID" value="MEI9404556.1"/>
    <property type="molecule type" value="Genomic_DNA"/>
</dbReference>
<proteinExistence type="predicted"/>
<reference evidence="1 2" key="1">
    <citation type="submission" date="2022-12" db="EMBL/GenBank/DDBJ databases">
        <authorList>
            <person name="Muema E."/>
        </authorList>
    </citation>
    <scope>NUCLEOTIDE SEQUENCE [LARGE SCALE GENOMIC DNA]</scope>
    <source>
        <strain evidence="2">1330</strain>
    </source>
</reference>
<keyword evidence="2" id="KW-1185">Reference proteome</keyword>
<organism evidence="1 2">
    <name type="scientific">Mesorhizobium argentiipisi</name>
    <dbReference type="NCBI Taxonomy" id="3015175"/>
    <lineage>
        <taxon>Bacteria</taxon>
        <taxon>Pseudomonadati</taxon>
        <taxon>Pseudomonadota</taxon>
        <taxon>Alphaproteobacteria</taxon>
        <taxon>Hyphomicrobiales</taxon>
        <taxon>Phyllobacteriaceae</taxon>
        <taxon>Mesorhizobium</taxon>
    </lineage>
</organism>